<organism evidence="4 5">
    <name type="scientific">Sphingomonas gellani</name>
    <dbReference type="NCBI Taxonomy" id="1166340"/>
    <lineage>
        <taxon>Bacteria</taxon>
        <taxon>Pseudomonadati</taxon>
        <taxon>Pseudomonadota</taxon>
        <taxon>Alphaproteobacteria</taxon>
        <taxon>Sphingomonadales</taxon>
        <taxon>Sphingomonadaceae</taxon>
        <taxon>Sphingomonas</taxon>
    </lineage>
</organism>
<dbReference type="InterPro" id="IPR045304">
    <property type="entry name" value="LbH_SAT"/>
</dbReference>
<keyword evidence="2 4" id="KW-0808">Transferase</keyword>
<dbReference type="AlphaFoldDB" id="A0A1H8HVS1"/>
<keyword evidence="5" id="KW-1185">Reference proteome</keyword>
<evidence type="ECO:0000256" key="1">
    <source>
        <dbReference type="ARBA" id="ARBA00007274"/>
    </source>
</evidence>
<dbReference type="EMBL" id="FOCF01000009">
    <property type="protein sequence ID" value="SEN60490.1"/>
    <property type="molecule type" value="Genomic_DNA"/>
</dbReference>
<proteinExistence type="inferred from homology"/>
<dbReference type="Gene3D" id="2.160.10.10">
    <property type="entry name" value="Hexapeptide repeat proteins"/>
    <property type="match status" value="1"/>
</dbReference>
<evidence type="ECO:0000313" key="5">
    <source>
        <dbReference type="Proteomes" id="UP000199206"/>
    </source>
</evidence>
<sequence length="238" mass="25929">MSDPGQDVMSTAHRRGCVKRFRSLRAVLVADLYRYAGRTDMRSFLKHYAFTPGYKYTVIMRTCGYLRTKPAMALGLYPLFKLLLLRARYKYGIAIPEYTVIGPGFFINRFGGIYVNGDVVIGRNVNYTHGAMLGQLNRGPRAGNPVLGDRVLIASGAKIIGRIRIGHDCSIGANAVVTKDVPDTGVVGGVPAKLLSMGGSEGYINRQVPEALMRRCDDAFVGPVDWGVPATPVEAMPS</sequence>
<name>A0A1H8HVS1_9SPHN</name>
<evidence type="ECO:0000256" key="3">
    <source>
        <dbReference type="ARBA" id="ARBA00023315"/>
    </source>
</evidence>
<gene>
    <name evidence="4" type="ORF">SAMN05192583_3127</name>
</gene>
<evidence type="ECO:0000313" key="4">
    <source>
        <dbReference type="EMBL" id="SEN60490.1"/>
    </source>
</evidence>
<accession>A0A1H8HVS1</accession>
<dbReference type="RefSeq" id="WP_093666654.1">
    <property type="nucleotide sequence ID" value="NZ_FOCF01000009.1"/>
</dbReference>
<reference evidence="5" key="1">
    <citation type="submission" date="2016-10" db="EMBL/GenBank/DDBJ databases">
        <authorList>
            <person name="Varghese N."/>
            <person name="Submissions S."/>
        </authorList>
    </citation>
    <scope>NUCLEOTIDE SEQUENCE [LARGE SCALE GENOMIC DNA]</scope>
    <source>
        <strain evidence="5">S6-262</strain>
    </source>
</reference>
<comment type="similarity">
    <text evidence="1">Belongs to the transferase hexapeptide repeat family.</text>
</comment>
<dbReference type="PANTHER" id="PTHR42811">
    <property type="entry name" value="SERINE ACETYLTRANSFERASE"/>
    <property type="match status" value="1"/>
</dbReference>
<evidence type="ECO:0000256" key="2">
    <source>
        <dbReference type="ARBA" id="ARBA00022679"/>
    </source>
</evidence>
<dbReference type="Pfam" id="PF00132">
    <property type="entry name" value="Hexapep"/>
    <property type="match status" value="1"/>
</dbReference>
<protein>
    <submittedName>
        <fullName evidence="4">Serine O-acetyltransferase</fullName>
    </submittedName>
</protein>
<dbReference type="InterPro" id="IPR011004">
    <property type="entry name" value="Trimer_LpxA-like_sf"/>
</dbReference>
<dbReference type="CDD" id="cd03354">
    <property type="entry name" value="LbH_SAT"/>
    <property type="match status" value="1"/>
</dbReference>
<keyword evidence="3" id="KW-0012">Acyltransferase</keyword>
<dbReference type="InterPro" id="IPR001451">
    <property type="entry name" value="Hexapep"/>
</dbReference>
<dbReference type="STRING" id="1166340.SAMN05192583_3127"/>
<dbReference type="SUPFAM" id="SSF51161">
    <property type="entry name" value="Trimeric LpxA-like enzymes"/>
    <property type="match status" value="1"/>
</dbReference>
<dbReference type="GO" id="GO:0016746">
    <property type="term" value="F:acyltransferase activity"/>
    <property type="evidence" value="ECO:0007669"/>
    <property type="project" value="UniProtKB-KW"/>
</dbReference>
<dbReference type="OrthoDB" id="7545269at2"/>
<dbReference type="Proteomes" id="UP000199206">
    <property type="component" value="Unassembled WGS sequence"/>
</dbReference>